<dbReference type="Pfam" id="PF02518">
    <property type="entry name" value="HATPase_c"/>
    <property type="match status" value="1"/>
</dbReference>
<dbReference type="SMART" id="SM00388">
    <property type="entry name" value="HisKA"/>
    <property type="match status" value="1"/>
</dbReference>
<reference evidence="21 22" key="1">
    <citation type="submission" date="2020-04" db="EMBL/GenBank/DDBJ databases">
        <title>Genome-Wide Identification of 5-Methylcytosine Sites in Bacterial Genomes By High-Throughput Sequencing of MspJI Restriction Fragments.</title>
        <authorList>
            <person name="Wu V."/>
        </authorList>
    </citation>
    <scope>NUCLEOTIDE SEQUENCE [LARGE SCALE GENOMIC DNA]</scope>
    <source>
        <strain evidence="21 22">CCAP 1403/13f</strain>
    </source>
</reference>
<feature type="transmembrane region" description="Helical" evidence="18">
    <location>
        <begin position="89"/>
        <end position="110"/>
    </location>
</feature>
<feature type="coiled-coil region" evidence="17">
    <location>
        <begin position="329"/>
        <end position="359"/>
    </location>
</feature>
<evidence type="ECO:0000256" key="1">
    <source>
        <dbReference type="ARBA" id="ARBA00000085"/>
    </source>
</evidence>
<feature type="transmembrane region" description="Helical" evidence="18">
    <location>
        <begin position="207"/>
        <end position="225"/>
    </location>
</feature>
<keyword evidence="8 18" id="KW-0812">Transmembrane</keyword>
<dbReference type="SMART" id="SM00448">
    <property type="entry name" value="REC"/>
    <property type="match status" value="1"/>
</dbReference>
<feature type="transmembrane region" description="Helical" evidence="18">
    <location>
        <begin position="164"/>
        <end position="186"/>
    </location>
</feature>
<evidence type="ECO:0000256" key="15">
    <source>
        <dbReference type="ARBA" id="ARBA00074306"/>
    </source>
</evidence>
<keyword evidence="17" id="KW-0175">Coiled coil</keyword>
<comment type="subcellular location">
    <subcellularLocation>
        <location evidence="2">Cell membrane</location>
        <topology evidence="2">Multi-pass membrane protein</topology>
    </subcellularLocation>
</comment>
<feature type="domain" description="Histidine kinase" evidence="19">
    <location>
        <begin position="373"/>
        <end position="599"/>
    </location>
</feature>
<evidence type="ECO:0000256" key="14">
    <source>
        <dbReference type="ARBA" id="ARBA00023136"/>
    </source>
</evidence>
<dbReference type="EMBL" id="CP051206">
    <property type="protein sequence ID" value="QJB45531.1"/>
    <property type="molecule type" value="Genomic_DNA"/>
</dbReference>
<dbReference type="GO" id="GO:0005886">
    <property type="term" value="C:plasma membrane"/>
    <property type="evidence" value="ECO:0007669"/>
    <property type="project" value="UniProtKB-SubCell"/>
</dbReference>
<dbReference type="SUPFAM" id="SSF47384">
    <property type="entry name" value="Homodimeric domain of signal transducing histidine kinase"/>
    <property type="match status" value="1"/>
</dbReference>
<evidence type="ECO:0000256" key="11">
    <source>
        <dbReference type="ARBA" id="ARBA00022840"/>
    </source>
</evidence>
<dbReference type="CDD" id="cd17546">
    <property type="entry name" value="REC_hyHK_CKI1_RcsC-like"/>
    <property type="match status" value="1"/>
</dbReference>
<dbReference type="PROSITE" id="PS50110">
    <property type="entry name" value="RESPONSE_REGULATORY"/>
    <property type="match status" value="1"/>
</dbReference>
<name>A0A6H2C2G8_DOLFA</name>
<evidence type="ECO:0000259" key="19">
    <source>
        <dbReference type="PROSITE" id="PS50109"/>
    </source>
</evidence>
<keyword evidence="6 16" id="KW-0597">Phosphoprotein</keyword>
<dbReference type="EC" id="2.7.13.3" evidence="4"/>
<keyword evidence="11" id="KW-0067">ATP-binding</keyword>
<keyword evidence="5" id="KW-1003">Cell membrane</keyword>
<evidence type="ECO:0000256" key="9">
    <source>
        <dbReference type="ARBA" id="ARBA00022741"/>
    </source>
</evidence>
<dbReference type="SUPFAM" id="SSF52172">
    <property type="entry name" value="CheY-like"/>
    <property type="match status" value="1"/>
</dbReference>
<dbReference type="Pfam" id="PF05231">
    <property type="entry name" value="MASE1"/>
    <property type="match status" value="1"/>
</dbReference>
<dbReference type="GO" id="GO:0005524">
    <property type="term" value="F:ATP binding"/>
    <property type="evidence" value="ECO:0007669"/>
    <property type="project" value="UniProtKB-KW"/>
</dbReference>
<feature type="transmembrane region" description="Helical" evidence="18">
    <location>
        <begin position="6"/>
        <end position="23"/>
    </location>
</feature>
<dbReference type="InterPro" id="IPR007895">
    <property type="entry name" value="MASE1"/>
</dbReference>
<evidence type="ECO:0000259" key="20">
    <source>
        <dbReference type="PROSITE" id="PS50110"/>
    </source>
</evidence>
<dbReference type="Gene3D" id="3.40.50.2300">
    <property type="match status" value="1"/>
</dbReference>
<dbReference type="AlphaFoldDB" id="A0A6H2C2G8"/>
<evidence type="ECO:0000313" key="22">
    <source>
        <dbReference type="Proteomes" id="UP000502433"/>
    </source>
</evidence>
<proteinExistence type="inferred from homology"/>
<feature type="transmembrane region" description="Helical" evidence="18">
    <location>
        <begin position="288"/>
        <end position="308"/>
    </location>
</feature>
<dbReference type="InterPro" id="IPR036097">
    <property type="entry name" value="HisK_dim/P_sf"/>
</dbReference>
<evidence type="ECO:0000256" key="13">
    <source>
        <dbReference type="ARBA" id="ARBA00023012"/>
    </source>
</evidence>
<evidence type="ECO:0000256" key="8">
    <source>
        <dbReference type="ARBA" id="ARBA00022692"/>
    </source>
</evidence>
<evidence type="ECO:0000256" key="7">
    <source>
        <dbReference type="ARBA" id="ARBA00022679"/>
    </source>
</evidence>
<dbReference type="GO" id="GO:0000155">
    <property type="term" value="F:phosphorelay sensor kinase activity"/>
    <property type="evidence" value="ECO:0007669"/>
    <property type="project" value="InterPro"/>
</dbReference>
<evidence type="ECO:0000256" key="17">
    <source>
        <dbReference type="SAM" id="Coils"/>
    </source>
</evidence>
<dbReference type="InterPro" id="IPR011006">
    <property type="entry name" value="CheY-like_superfamily"/>
</dbReference>
<keyword evidence="10" id="KW-0418">Kinase</keyword>
<dbReference type="RefSeq" id="WP_168696428.1">
    <property type="nucleotide sequence ID" value="NZ_CP051206.1"/>
</dbReference>
<feature type="domain" description="Response regulatory" evidence="20">
    <location>
        <begin position="623"/>
        <end position="740"/>
    </location>
</feature>
<feature type="transmembrane region" description="Helical" evidence="18">
    <location>
        <begin position="231"/>
        <end position="249"/>
    </location>
</feature>
<dbReference type="Proteomes" id="UP000502433">
    <property type="component" value="Chromosome"/>
</dbReference>
<dbReference type="InterPro" id="IPR005467">
    <property type="entry name" value="His_kinase_dom"/>
</dbReference>
<dbReference type="FunFam" id="1.10.287.130:FF:000004">
    <property type="entry name" value="Ethylene receptor 1"/>
    <property type="match status" value="1"/>
</dbReference>
<sequence>MKFKLGFILVRSTWIAVLALVYYETAQFSRILASTPQNVTPVWPPDGFATAAILLFGYWIWPGVLIGSFLANIWAFINPTNIITQISSILQVLGIAIGTTSGILLGCFLFRKLVATPSPLERLSDVRKFLVFTGMIGPIVNATAGAIGLILLGKISIIDFTNAWVTWWISNVAGIFIFTPALLTWGELFKEYFLTHKQEFAINIKSRTFWGIIEILLLLKIVLIICENAFFNNYFIEYMIIPCLVWAVFRFGKLAATNLIVLVAVMAILGTVRGLGAFNRSNLNDSLLLLQCFIGVIVLTTLVLNAVISERKTAILILKNSQMELFDKSLELQQIAEILEQQKEQLIQQNLELELAKQNSVDANNYKSQFLTNMSHELRIPLNGILGISQIFRDSPKLTTSEKEDIQIIYQSGVHLLSLINDILDISKIEAGKMALELQNFNFPDFLKGIVEICRYSTVEKNLDFIYQFDQKIPIIIHTDEKRLKQILLNLLGNAIKFTDIGKVNLIVNFISQEPKNELFYLTKINFQVTDTGVGISSEKLAKIFLPFEQVGESKLKSQGTGLGLAISQKIAQIMGSEIKVISKLSQGSLFSVELDFLTPKDQDIQKPVIKFDTHFSQKFPLQILIAEDNIVNQKIAEKLFQKLGYQVDIVNNGVEVLTALKQQIYDVIFMDIQMPELDGIETTKAIYQEWGKTNRPYIIAMTANAMQSNRDECLSVGMDDFIPKPVKLEAIVESIQLVQKRLFQHRIYQSESTD</sequence>
<dbReference type="InterPro" id="IPR004358">
    <property type="entry name" value="Sig_transdc_His_kin-like_C"/>
</dbReference>
<reference evidence="21 22" key="2">
    <citation type="submission" date="2020-04" db="EMBL/GenBank/DDBJ databases">
        <authorList>
            <person name="Fomenkov A."/>
            <person name="Anton B.P."/>
            <person name="Roberts R.J."/>
        </authorList>
    </citation>
    <scope>NUCLEOTIDE SEQUENCE [LARGE SCALE GENOMIC DNA]</scope>
    <source>
        <strain evidence="21 22">CCAP 1403/13f</strain>
    </source>
</reference>
<feature type="transmembrane region" description="Helical" evidence="18">
    <location>
        <begin position="53"/>
        <end position="77"/>
    </location>
</feature>
<evidence type="ECO:0000256" key="16">
    <source>
        <dbReference type="PROSITE-ProRule" id="PRU00169"/>
    </source>
</evidence>
<evidence type="ECO:0000313" key="21">
    <source>
        <dbReference type="EMBL" id="QJB45531.1"/>
    </source>
</evidence>
<keyword evidence="12 18" id="KW-1133">Transmembrane helix</keyword>
<feature type="transmembrane region" description="Helical" evidence="18">
    <location>
        <begin position="256"/>
        <end position="276"/>
    </location>
</feature>
<dbReference type="PANTHER" id="PTHR45339">
    <property type="entry name" value="HYBRID SIGNAL TRANSDUCTION HISTIDINE KINASE J"/>
    <property type="match status" value="1"/>
</dbReference>
<evidence type="ECO:0000256" key="6">
    <source>
        <dbReference type="ARBA" id="ARBA00022553"/>
    </source>
</evidence>
<dbReference type="PRINTS" id="PR00344">
    <property type="entry name" value="BCTRLSENSOR"/>
</dbReference>
<keyword evidence="14 18" id="KW-0472">Membrane</keyword>
<accession>A0A6H2C2G8</accession>
<evidence type="ECO:0000256" key="2">
    <source>
        <dbReference type="ARBA" id="ARBA00004651"/>
    </source>
</evidence>
<evidence type="ECO:0000256" key="12">
    <source>
        <dbReference type="ARBA" id="ARBA00022989"/>
    </source>
</evidence>
<comment type="similarity">
    <text evidence="3">In the N-terminal section; belongs to the phytochrome family.</text>
</comment>
<keyword evidence="7" id="KW-0808">Transferase</keyword>
<keyword evidence="13" id="KW-0902">Two-component regulatory system</keyword>
<dbReference type="Pfam" id="PF00072">
    <property type="entry name" value="Response_reg"/>
    <property type="match status" value="1"/>
</dbReference>
<evidence type="ECO:0000256" key="4">
    <source>
        <dbReference type="ARBA" id="ARBA00012438"/>
    </source>
</evidence>
<evidence type="ECO:0000256" key="3">
    <source>
        <dbReference type="ARBA" id="ARBA00006402"/>
    </source>
</evidence>
<dbReference type="InterPro" id="IPR036890">
    <property type="entry name" value="HATPase_C_sf"/>
</dbReference>
<dbReference type="InterPro" id="IPR001789">
    <property type="entry name" value="Sig_transdc_resp-reg_receiver"/>
</dbReference>
<evidence type="ECO:0000256" key="10">
    <source>
        <dbReference type="ARBA" id="ARBA00022777"/>
    </source>
</evidence>
<dbReference type="SMART" id="SM00387">
    <property type="entry name" value="HATPase_c"/>
    <property type="match status" value="1"/>
</dbReference>
<dbReference type="Gene3D" id="1.10.287.130">
    <property type="match status" value="1"/>
</dbReference>
<dbReference type="FunFam" id="3.30.565.10:FF:000010">
    <property type="entry name" value="Sensor histidine kinase RcsC"/>
    <property type="match status" value="1"/>
</dbReference>
<dbReference type="Pfam" id="PF00512">
    <property type="entry name" value="HisKA"/>
    <property type="match status" value="1"/>
</dbReference>
<protein>
    <recommendedName>
        <fullName evidence="15">Circadian input-output histidine kinase CikA</fullName>
        <ecNumber evidence="4">2.7.13.3</ecNumber>
    </recommendedName>
</protein>
<feature type="modified residue" description="4-aspartylphosphate" evidence="16">
    <location>
        <position position="672"/>
    </location>
</feature>
<dbReference type="PANTHER" id="PTHR45339:SF1">
    <property type="entry name" value="HYBRID SIGNAL TRANSDUCTION HISTIDINE KINASE J"/>
    <property type="match status" value="1"/>
</dbReference>
<gene>
    <name evidence="21" type="ORF">HGD76_16500</name>
</gene>
<feature type="transmembrane region" description="Helical" evidence="18">
    <location>
        <begin position="130"/>
        <end position="152"/>
    </location>
</feature>
<keyword evidence="9" id="KW-0547">Nucleotide-binding</keyword>
<evidence type="ECO:0000256" key="18">
    <source>
        <dbReference type="SAM" id="Phobius"/>
    </source>
</evidence>
<dbReference type="PROSITE" id="PS50109">
    <property type="entry name" value="HIS_KIN"/>
    <property type="match status" value="1"/>
</dbReference>
<dbReference type="Gene3D" id="3.30.565.10">
    <property type="entry name" value="Histidine kinase-like ATPase, C-terminal domain"/>
    <property type="match status" value="1"/>
</dbReference>
<organism evidence="21 22">
    <name type="scientific">Dolichospermum flos-aquae CCAP 1403/13F</name>
    <dbReference type="NCBI Taxonomy" id="315271"/>
    <lineage>
        <taxon>Bacteria</taxon>
        <taxon>Bacillati</taxon>
        <taxon>Cyanobacteriota</taxon>
        <taxon>Cyanophyceae</taxon>
        <taxon>Nostocales</taxon>
        <taxon>Aphanizomenonaceae</taxon>
        <taxon>Dolichospermum</taxon>
    </lineage>
</organism>
<dbReference type="InterPro" id="IPR003661">
    <property type="entry name" value="HisK_dim/P_dom"/>
</dbReference>
<dbReference type="InterPro" id="IPR003594">
    <property type="entry name" value="HATPase_dom"/>
</dbReference>
<comment type="catalytic activity">
    <reaction evidence="1">
        <text>ATP + protein L-histidine = ADP + protein N-phospho-L-histidine.</text>
        <dbReference type="EC" id="2.7.13.3"/>
    </reaction>
</comment>
<dbReference type="SUPFAM" id="SSF55874">
    <property type="entry name" value="ATPase domain of HSP90 chaperone/DNA topoisomerase II/histidine kinase"/>
    <property type="match status" value="1"/>
</dbReference>
<dbReference type="CDD" id="cd16922">
    <property type="entry name" value="HATPase_EvgS-ArcB-TorS-like"/>
    <property type="match status" value="1"/>
</dbReference>
<evidence type="ECO:0000256" key="5">
    <source>
        <dbReference type="ARBA" id="ARBA00022475"/>
    </source>
</evidence>
<dbReference type="CDD" id="cd00082">
    <property type="entry name" value="HisKA"/>
    <property type="match status" value="1"/>
</dbReference>
<dbReference type="KEGG" id="dfs:HGD76_16500"/>